<organism evidence="1 2">
    <name type="scientific">Paenibacillus oryzae</name>
    <dbReference type="NCBI Taxonomy" id="1844972"/>
    <lineage>
        <taxon>Bacteria</taxon>
        <taxon>Bacillati</taxon>
        <taxon>Bacillota</taxon>
        <taxon>Bacilli</taxon>
        <taxon>Bacillales</taxon>
        <taxon>Paenibacillaceae</taxon>
        <taxon>Paenibacillus</taxon>
    </lineage>
</organism>
<evidence type="ECO:0000313" key="2">
    <source>
        <dbReference type="Proteomes" id="UP000092024"/>
    </source>
</evidence>
<comment type="caution">
    <text evidence="1">The sequence shown here is derived from an EMBL/GenBank/DDBJ whole genome shotgun (WGS) entry which is preliminary data.</text>
</comment>
<sequence>MVYLVRCSMGNFISNERRETLDSRNELTEDGIIVTINIRKNNKTNETVIQQIEYIPTWVYRDKVEGQSRYTYRILPVDAFLDSGDLSEVFKSTACRHTR</sequence>
<keyword evidence="2" id="KW-1185">Reference proteome</keyword>
<dbReference type="STRING" id="1844972.A7K91_04995"/>
<accession>A0A1A5YHR6</accession>
<dbReference type="AlphaFoldDB" id="A0A1A5YHR6"/>
<reference evidence="1 2" key="1">
    <citation type="submission" date="2016-05" db="EMBL/GenBank/DDBJ databases">
        <title>Paenibacillus oryzae. sp. nov., isolated from the rice root.</title>
        <authorList>
            <person name="Zhang J."/>
            <person name="Zhang X."/>
        </authorList>
    </citation>
    <scope>NUCLEOTIDE SEQUENCE [LARGE SCALE GENOMIC DNA]</scope>
    <source>
        <strain evidence="1 2">1DrF-4</strain>
    </source>
</reference>
<proteinExistence type="predicted"/>
<protein>
    <submittedName>
        <fullName evidence="1">Uncharacterized protein</fullName>
    </submittedName>
</protein>
<gene>
    <name evidence="1" type="ORF">A7K91_04995</name>
</gene>
<dbReference type="Proteomes" id="UP000092024">
    <property type="component" value="Unassembled WGS sequence"/>
</dbReference>
<evidence type="ECO:0000313" key="1">
    <source>
        <dbReference type="EMBL" id="OBR64940.1"/>
    </source>
</evidence>
<dbReference type="EMBL" id="LYPA01000064">
    <property type="protein sequence ID" value="OBR64940.1"/>
    <property type="molecule type" value="Genomic_DNA"/>
</dbReference>
<name>A0A1A5YHR6_9BACL</name>